<organism evidence="2 3">
    <name type="scientific">Pseudaeromonas paramecii</name>
    <dbReference type="NCBI Taxonomy" id="2138166"/>
    <lineage>
        <taxon>Bacteria</taxon>
        <taxon>Pseudomonadati</taxon>
        <taxon>Pseudomonadota</taxon>
        <taxon>Gammaproteobacteria</taxon>
        <taxon>Aeromonadales</taxon>
        <taxon>Aeromonadaceae</taxon>
        <taxon>Pseudaeromonas</taxon>
    </lineage>
</organism>
<gene>
    <name evidence="2" type="ORF">GCM10023095_09640</name>
</gene>
<name>A0ABP8Q1L1_9GAMM</name>
<evidence type="ECO:0000313" key="3">
    <source>
        <dbReference type="Proteomes" id="UP001501321"/>
    </source>
</evidence>
<dbReference type="Pfam" id="PF10816">
    <property type="entry name" value="DUF2760"/>
    <property type="match status" value="1"/>
</dbReference>
<feature type="domain" description="DUF2760" evidence="1">
    <location>
        <begin position="9"/>
        <end position="130"/>
    </location>
</feature>
<dbReference type="InterPro" id="IPR021212">
    <property type="entry name" value="DUF2760"/>
</dbReference>
<proteinExistence type="predicted"/>
<protein>
    <recommendedName>
        <fullName evidence="1">DUF2760 domain-containing protein</fullName>
    </recommendedName>
</protein>
<evidence type="ECO:0000313" key="2">
    <source>
        <dbReference type="EMBL" id="GAA4495800.1"/>
    </source>
</evidence>
<sequence length="131" mass="13876">MAPAAPQIDRALQLLALLQQEGRLLDFIQEDLTGFDDAQIGAAARVVHQGLGKVIREHVTLAPVAQVSEGQAISLPAGFDSQRYRLVGNVSGQGPFNGTLLHKGWQASAIQLPQTLPGYDASVLAPAEVEV</sequence>
<comment type="caution">
    <text evidence="2">The sequence shown here is derived from an EMBL/GenBank/DDBJ whole genome shotgun (WGS) entry which is preliminary data.</text>
</comment>
<dbReference type="Proteomes" id="UP001501321">
    <property type="component" value="Unassembled WGS sequence"/>
</dbReference>
<reference evidence="3" key="1">
    <citation type="journal article" date="2019" name="Int. J. Syst. Evol. Microbiol.">
        <title>The Global Catalogue of Microorganisms (GCM) 10K type strain sequencing project: providing services to taxonomists for standard genome sequencing and annotation.</title>
        <authorList>
            <consortium name="The Broad Institute Genomics Platform"/>
            <consortium name="The Broad Institute Genome Sequencing Center for Infectious Disease"/>
            <person name="Wu L."/>
            <person name="Ma J."/>
        </authorList>
    </citation>
    <scope>NUCLEOTIDE SEQUENCE [LARGE SCALE GENOMIC DNA]</scope>
    <source>
        <strain evidence="3">JCM 32226</strain>
    </source>
</reference>
<evidence type="ECO:0000259" key="1">
    <source>
        <dbReference type="Pfam" id="PF10816"/>
    </source>
</evidence>
<accession>A0ABP8Q1L1</accession>
<dbReference type="EMBL" id="BAABFC010000007">
    <property type="protein sequence ID" value="GAA4495800.1"/>
    <property type="molecule type" value="Genomic_DNA"/>
</dbReference>
<keyword evidence="3" id="KW-1185">Reference proteome</keyword>